<accession>A0A6A5CGN0</accession>
<dbReference type="Gene3D" id="3.30.1330.40">
    <property type="entry name" value="RutC-like"/>
    <property type="match status" value="1"/>
</dbReference>
<dbReference type="InterPro" id="IPR030662">
    <property type="entry name" value="DPH6/MJ0570"/>
</dbReference>
<dbReference type="AlphaFoldDB" id="A0A6A5CGN0"/>
<evidence type="ECO:0000259" key="10">
    <source>
        <dbReference type="Pfam" id="PF01902"/>
    </source>
</evidence>
<evidence type="ECO:0000256" key="2">
    <source>
        <dbReference type="ARBA" id="ARBA00012089"/>
    </source>
</evidence>
<evidence type="ECO:0000256" key="1">
    <source>
        <dbReference type="ARBA" id="ARBA00005156"/>
    </source>
</evidence>
<evidence type="ECO:0000256" key="7">
    <source>
        <dbReference type="ARBA" id="ARBA00029814"/>
    </source>
</evidence>
<name>A0A6A5CGN0_NAEFO</name>
<comment type="pathway">
    <text evidence="1">Protein modification; peptidyl-diphthamide biosynthesis.</text>
</comment>
<evidence type="ECO:0000256" key="3">
    <source>
        <dbReference type="ARBA" id="ARBA00018426"/>
    </source>
</evidence>
<evidence type="ECO:0000256" key="4">
    <source>
        <dbReference type="ARBA" id="ARBA00022598"/>
    </source>
</evidence>
<organism evidence="11 12">
    <name type="scientific">Naegleria fowleri</name>
    <name type="common">Brain eating amoeba</name>
    <dbReference type="NCBI Taxonomy" id="5763"/>
    <lineage>
        <taxon>Eukaryota</taxon>
        <taxon>Discoba</taxon>
        <taxon>Heterolobosea</taxon>
        <taxon>Tetramitia</taxon>
        <taxon>Eutetramitia</taxon>
        <taxon>Vahlkampfiidae</taxon>
        <taxon>Naegleria</taxon>
    </lineage>
</organism>
<protein>
    <recommendedName>
        <fullName evidence="3">Diphthine--ammonia ligase</fullName>
        <ecNumber evidence="2">6.3.1.14</ecNumber>
    </recommendedName>
    <alternativeName>
        <fullName evidence="7">Diphthamide synthase</fullName>
    </alternativeName>
    <alternativeName>
        <fullName evidence="8">Diphthamide synthetase</fullName>
    </alternativeName>
</protein>
<evidence type="ECO:0000313" key="11">
    <source>
        <dbReference type="EMBL" id="KAF0984435.1"/>
    </source>
</evidence>
<proteinExistence type="predicted"/>
<keyword evidence="6" id="KW-0067">ATP-binding</keyword>
<gene>
    <name evidence="11" type="ORF">FDP41_000334</name>
</gene>
<dbReference type="NCBIfam" id="TIGR00290">
    <property type="entry name" value="MJ0570_dom"/>
    <property type="match status" value="1"/>
</dbReference>
<keyword evidence="4" id="KW-0436">Ligase</keyword>
<dbReference type="FunFam" id="3.40.50.620:FF:000145">
    <property type="entry name" value="ATP-binding domain containing protein"/>
    <property type="match status" value="1"/>
</dbReference>
<dbReference type="VEuPathDB" id="AmoebaDB:NF0099510"/>
<dbReference type="Gene3D" id="3.90.1490.10">
    <property type="entry name" value="putative n-type atp pyrophosphatase, domain 2"/>
    <property type="match status" value="1"/>
</dbReference>
<dbReference type="EMBL" id="VFQX01000002">
    <property type="protein sequence ID" value="KAF0984435.1"/>
    <property type="molecule type" value="Genomic_DNA"/>
</dbReference>
<dbReference type="PANTHER" id="PTHR12196">
    <property type="entry name" value="DOMAIN OF UNKNOWN FUNCTION 71 DUF71 -CONTAINING PROTEIN"/>
    <property type="match status" value="1"/>
</dbReference>
<dbReference type="OrthoDB" id="686384at2759"/>
<dbReference type="Gene3D" id="3.40.50.620">
    <property type="entry name" value="HUPs"/>
    <property type="match status" value="1"/>
</dbReference>
<sequence>MVSSHHGEKMKVCALVSGGKDSCYNMVKCVEHGHEIVCLANLRPPNVQIQELDSWMFQTVGHNVISAIAECMNLPLFVGELSGSSVQTSLEYDDSKKESLTNDEVENLYQLLKRVKEEMPEVNAVSCGAIFSDYQRNRVENVCSRLGLISLCFLWRRPQEELLNEMIQAGMNCILIKTASMGLFPKKHLGKTLAELLPTFMKLKDSAGLNVCGEGGEYESLTLDCPLFSKRIVIDKKEIVINSEDDMGGVGHLFISEFHLEEKQIFTPLQFLNKNENISAEHSQIKIFIPDYSIENSMKQFPYLEQLIDLVQIRMKKASLSTTSHLYYVTACCNYNVDEQQLLELLEKYDISPSLEMFAIFQKLEREIPQFTQQMLHCVLQISDMTHFNSINQAYCYFFLKSHTLNRPSRVCIATSTRRHDQQPRNDTNQSIHEPKQNSIHIECLMDLWKLPNMGVFNDSKEGNEVETTHNHPYMHSSLFVQSVSEWAPACIGPYAQASAHEKIIRLAGQIPLIPHTMELRTCVEKNNTRQVEEFSDKNEPQVLLKNVEIQMEQCLKNLSQVLDGMRETSLRDCFRNCVYVNATRMEQESQLLNTLVTNSNNNEKKTFSTLLRQKVNERLNEVLRRKNLCGWMMEEKMNDDGKWFNKNDPLRNFQLPCMVMYVKDLPRGALVEIHSFAFMKKLHIPSDDDEEEKELPKLDVREDVSLVSEPHHSGDVSSSTVIPWMATNIRVLKVTPSFVISTFLIRNGKWNQLQCSPFLSEETTEIAIDSIDANALKSVLALNETKKKPSIIRVFCTHPSFVHRIQQLLSDWIDAGVVLSPYMVHALAEEDALCRLEMEYL</sequence>
<reference evidence="11 12" key="1">
    <citation type="journal article" date="2019" name="Sci. Rep.">
        <title>Nanopore sequencing improves the draft genome of the human pathogenic amoeba Naegleria fowleri.</title>
        <authorList>
            <person name="Liechti N."/>
            <person name="Schurch N."/>
            <person name="Bruggmann R."/>
            <person name="Wittwer M."/>
        </authorList>
    </citation>
    <scope>NUCLEOTIDE SEQUENCE [LARGE SCALE GENOMIC DNA]</scope>
    <source>
        <strain evidence="11 12">ATCC 30894</strain>
    </source>
</reference>
<evidence type="ECO:0000313" key="12">
    <source>
        <dbReference type="Proteomes" id="UP000444721"/>
    </source>
</evidence>
<keyword evidence="12" id="KW-1185">Reference proteome</keyword>
<dbReference type="VEuPathDB" id="AmoebaDB:FDP41_000334"/>
<dbReference type="GO" id="GO:0017183">
    <property type="term" value="P:protein histidyl modification to diphthamide"/>
    <property type="evidence" value="ECO:0007669"/>
    <property type="project" value="TreeGrafter"/>
</dbReference>
<dbReference type="InterPro" id="IPR035959">
    <property type="entry name" value="RutC-like_sf"/>
</dbReference>
<dbReference type="VEuPathDB" id="AmoebaDB:NfTy_000400"/>
<dbReference type="Proteomes" id="UP000444721">
    <property type="component" value="Unassembled WGS sequence"/>
</dbReference>
<keyword evidence="5" id="KW-0547">Nucleotide-binding</keyword>
<feature type="domain" description="Diphthamide synthase" evidence="10">
    <location>
        <begin position="10"/>
        <end position="241"/>
    </location>
</feature>
<dbReference type="GO" id="GO:0005524">
    <property type="term" value="F:ATP binding"/>
    <property type="evidence" value="ECO:0007669"/>
    <property type="project" value="UniProtKB-KW"/>
</dbReference>
<evidence type="ECO:0000256" key="6">
    <source>
        <dbReference type="ARBA" id="ARBA00022840"/>
    </source>
</evidence>
<dbReference type="PANTHER" id="PTHR12196:SF2">
    <property type="entry name" value="DIPHTHINE--AMMONIA LIGASE"/>
    <property type="match status" value="1"/>
</dbReference>
<comment type="caution">
    <text evidence="11">The sequence shown here is derived from an EMBL/GenBank/DDBJ whole genome shotgun (WGS) entry which is preliminary data.</text>
</comment>
<evidence type="ECO:0000256" key="8">
    <source>
        <dbReference type="ARBA" id="ARBA00031552"/>
    </source>
</evidence>
<dbReference type="OMA" id="ERIERCP"/>
<dbReference type="InterPro" id="IPR002761">
    <property type="entry name" value="Diphthami_syn_dom"/>
</dbReference>
<dbReference type="GeneID" id="68107552"/>
<dbReference type="SUPFAM" id="SSF52402">
    <property type="entry name" value="Adenine nucleotide alpha hydrolases-like"/>
    <property type="match status" value="1"/>
</dbReference>
<dbReference type="CDD" id="cd01994">
    <property type="entry name" value="AANH_PF0828-like"/>
    <property type="match status" value="1"/>
</dbReference>
<dbReference type="GO" id="GO:0017178">
    <property type="term" value="F:diphthine-ammonia ligase activity"/>
    <property type="evidence" value="ECO:0007669"/>
    <property type="project" value="UniProtKB-EC"/>
</dbReference>
<dbReference type="FunFam" id="3.90.1490.10:FF:000001">
    <property type="entry name" value="Diphthine--ammonia ligase"/>
    <property type="match status" value="1"/>
</dbReference>
<evidence type="ECO:0000256" key="9">
    <source>
        <dbReference type="ARBA" id="ARBA00048108"/>
    </source>
</evidence>
<dbReference type="Pfam" id="PF01902">
    <property type="entry name" value="Diphthami_syn_2"/>
    <property type="match status" value="1"/>
</dbReference>
<dbReference type="SUPFAM" id="SSF55298">
    <property type="entry name" value="YjgF-like"/>
    <property type="match status" value="1"/>
</dbReference>
<comment type="catalytic activity">
    <reaction evidence="9">
        <text>diphthine-[translation elongation factor 2] + NH4(+) + ATP = diphthamide-[translation elongation factor 2] + AMP + diphosphate + H(+)</text>
        <dbReference type="Rhea" id="RHEA:19753"/>
        <dbReference type="Rhea" id="RHEA-COMP:10172"/>
        <dbReference type="Rhea" id="RHEA-COMP:10174"/>
        <dbReference type="ChEBI" id="CHEBI:15378"/>
        <dbReference type="ChEBI" id="CHEBI:16692"/>
        <dbReference type="ChEBI" id="CHEBI:28938"/>
        <dbReference type="ChEBI" id="CHEBI:30616"/>
        <dbReference type="ChEBI" id="CHEBI:33019"/>
        <dbReference type="ChEBI" id="CHEBI:82696"/>
        <dbReference type="ChEBI" id="CHEBI:456215"/>
        <dbReference type="EC" id="6.3.1.14"/>
    </reaction>
</comment>
<dbReference type="RefSeq" id="XP_044569148.1">
    <property type="nucleotide sequence ID" value="XM_044706633.1"/>
</dbReference>
<evidence type="ECO:0000256" key="5">
    <source>
        <dbReference type="ARBA" id="ARBA00022741"/>
    </source>
</evidence>
<dbReference type="EC" id="6.3.1.14" evidence="2"/>
<dbReference type="InterPro" id="IPR014729">
    <property type="entry name" value="Rossmann-like_a/b/a_fold"/>
</dbReference>